<dbReference type="EMBL" id="QUOU01000001">
    <property type="protein sequence ID" value="REL26741.1"/>
    <property type="molecule type" value="Genomic_DNA"/>
</dbReference>
<protein>
    <submittedName>
        <fullName evidence="2">D-alanyl-D-alanine carboxypeptidase family protein</fullName>
    </submittedName>
</protein>
<organism evidence="2 3">
    <name type="scientific">Thalassotalea euphylliae</name>
    <dbReference type="NCBI Taxonomy" id="1655234"/>
    <lineage>
        <taxon>Bacteria</taxon>
        <taxon>Pseudomonadati</taxon>
        <taxon>Pseudomonadota</taxon>
        <taxon>Gammaproteobacteria</taxon>
        <taxon>Alteromonadales</taxon>
        <taxon>Colwelliaceae</taxon>
        <taxon>Thalassotalea</taxon>
    </lineage>
</organism>
<dbReference type="Gene3D" id="3.30.1380.10">
    <property type="match status" value="1"/>
</dbReference>
<keyword evidence="2" id="KW-0645">Protease</keyword>
<dbReference type="InterPro" id="IPR052179">
    <property type="entry name" value="DD-CPase-like"/>
</dbReference>
<dbReference type="RefSeq" id="WP_116007851.1">
    <property type="nucleotide sequence ID" value="NZ_QUOU01000001.1"/>
</dbReference>
<dbReference type="CDD" id="cd14847">
    <property type="entry name" value="DD-carboxypeptidase_like"/>
    <property type="match status" value="1"/>
</dbReference>
<accession>A0A3E0TQ33</accession>
<name>A0A3E0TQ33_9GAMM</name>
<dbReference type="GO" id="GO:0006508">
    <property type="term" value="P:proteolysis"/>
    <property type="evidence" value="ECO:0007669"/>
    <property type="project" value="InterPro"/>
</dbReference>
<dbReference type="PANTHER" id="PTHR34385">
    <property type="entry name" value="D-ALANYL-D-ALANINE CARBOXYPEPTIDASE"/>
    <property type="match status" value="1"/>
</dbReference>
<dbReference type="PANTHER" id="PTHR34385:SF1">
    <property type="entry name" value="PEPTIDOGLYCAN L-ALANYL-D-GLUTAMATE ENDOPEPTIDASE CWLK"/>
    <property type="match status" value="1"/>
</dbReference>
<dbReference type="Proteomes" id="UP000256478">
    <property type="component" value="Unassembled WGS sequence"/>
</dbReference>
<evidence type="ECO:0000259" key="1">
    <source>
        <dbReference type="Pfam" id="PF02557"/>
    </source>
</evidence>
<sequence>MSKQNIATFSKLALTGKSDNHIHWLNERHGIHHQVLNDWQAMAKSAEKDGLHLTLVSGFRSFERQMAIWNRKFNGQLPVLDEHEKPLNMASMSDLAKITAIMLFSALPGASRHHWGSDIDVYAPNLLADDQTLQLEQWEYQTDGPMAQLSLWLQENAKHFGFYFPYDKFRGGVAAEPWHLSHSATAAGFQAALTTSVLADAIANSGVAGKATIIEHLDMLYHTYITNIGDYPNG</sequence>
<reference evidence="2 3" key="1">
    <citation type="submission" date="2018-08" db="EMBL/GenBank/DDBJ databases">
        <title>Thalassotalea euphylliae genome.</title>
        <authorList>
            <person name="Summers S."/>
            <person name="Rice S.A."/>
            <person name="Freckelton M.L."/>
            <person name="Nedved B.T."/>
            <person name="Hadfield M.G."/>
        </authorList>
    </citation>
    <scope>NUCLEOTIDE SEQUENCE [LARGE SCALE GENOMIC DNA]</scope>
    <source>
        <strain evidence="2 3">H1</strain>
    </source>
</reference>
<dbReference type="OrthoDB" id="9792074at2"/>
<evidence type="ECO:0000313" key="3">
    <source>
        <dbReference type="Proteomes" id="UP000256478"/>
    </source>
</evidence>
<keyword evidence="2" id="KW-0378">Hydrolase</keyword>
<proteinExistence type="predicted"/>
<gene>
    <name evidence="2" type="ORF">DXX93_09250</name>
</gene>
<dbReference type="Pfam" id="PF02557">
    <property type="entry name" value="VanY"/>
    <property type="match status" value="1"/>
</dbReference>
<dbReference type="SUPFAM" id="SSF55166">
    <property type="entry name" value="Hedgehog/DD-peptidase"/>
    <property type="match status" value="1"/>
</dbReference>
<keyword evidence="2" id="KW-0121">Carboxypeptidase</keyword>
<dbReference type="InterPro" id="IPR009045">
    <property type="entry name" value="Zn_M74/Hedgehog-like"/>
</dbReference>
<dbReference type="AlphaFoldDB" id="A0A3E0TQ33"/>
<dbReference type="GO" id="GO:0004180">
    <property type="term" value="F:carboxypeptidase activity"/>
    <property type="evidence" value="ECO:0007669"/>
    <property type="project" value="UniProtKB-KW"/>
</dbReference>
<dbReference type="InterPro" id="IPR003709">
    <property type="entry name" value="VanY-like_core_dom"/>
</dbReference>
<comment type="caution">
    <text evidence="2">The sequence shown here is derived from an EMBL/GenBank/DDBJ whole genome shotgun (WGS) entry which is preliminary data.</text>
</comment>
<feature type="domain" description="D-alanyl-D-alanine carboxypeptidase-like core" evidence="1">
    <location>
        <begin position="29"/>
        <end position="182"/>
    </location>
</feature>
<evidence type="ECO:0000313" key="2">
    <source>
        <dbReference type="EMBL" id="REL26741.1"/>
    </source>
</evidence>